<evidence type="ECO:0000313" key="1">
    <source>
        <dbReference type="EMBL" id="KAG0729141.1"/>
    </source>
</evidence>
<reference evidence="1" key="1">
    <citation type="submission" date="2020-07" db="EMBL/GenBank/DDBJ databases">
        <title>The High-quality genome of the commercially important snow crab, Chionoecetes opilio.</title>
        <authorList>
            <person name="Jeong J.-H."/>
            <person name="Ryu S."/>
        </authorList>
    </citation>
    <scope>NUCLEOTIDE SEQUENCE</scope>
    <source>
        <strain evidence="1">MADBK_172401_WGS</strain>
        <tissue evidence="1">Digestive gland</tissue>
    </source>
</reference>
<sequence>MRCFHLCVTKGGVHKVPLGAAPNPDAAVALRWWPHPQKFPGNVPGRSPLVLGEVVGDAAGAFGPEFADGWWMSGLVYNAWVLVAASWTTRVLPRAPPLGGRQYAAHAFPP</sequence>
<comment type="caution">
    <text evidence="1">The sequence shown here is derived from an EMBL/GenBank/DDBJ whole genome shotgun (WGS) entry which is preliminary data.</text>
</comment>
<name>A0A8J4YVD9_CHIOP</name>
<organism evidence="1 2">
    <name type="scientific">Chionoecetes opilio</name>
    <name type="common">Atlantic snow crab</name>
    <name type="synonym">Cancer opilio</name>
    <dbReference type="NCBI Taxonomy" id="41210"/>
    <lineage>
        <taxon>Eukaryota</taxon>
        <taxon>Metazoa</taxon>
        <taxon>Ecdysozoa</taxon>
        <taxon>Arthropoda</taxon>
        <taxon>Crustacea</taxon>
        <taxon>Multicrustacea</taxon>
        <taxon>Malacostraca</taxon>
        <taxon>Eumalacostraca</taxon>
        <taxon>Eucarida</taxon>
        <taxon>Decapoda</taxon>
        <taxon>Pleocyemata</taxon>
        <taxon>Brachyura</taxon>
        <taxon>Eubrachyura</taxon>
        <taxon>Majoidea</taxon>
        <taxon>Majidae</taxon>
        <taxon>Chionoecetes</taxon>
    </lineage>
</organism>
<gene>
    <name evidence="1" type="ORF">GWK47_030944</name>
</gene>
<dbReference type="Proteomes" id="UP000770661">
    <property type="component" value="Unassembled WGS sequence"/>
</dbReference>
<evidence type="ECO:0000313" key="2">
    <source>
        <dbReference type="Proteomes" id="UP000770661"/>
    </source>
</evidence>
<proteinExistence type="predicted"/>
<protein>
    <submittedName>
        <fullName evidence="1">Uncharacterized protein</fullName>
    </submittedName>
</protein>
<accession>A0A8J4YVD9</accession>
<dbReference type="AlphaFoldDB" id="A0A8J4YVD9"/>
<keyword evidence="2" id="KW-1185">Reference proteome</keyword>
<dbReference type="EMBL" id="JACEEZ010001495">
    <property type="protein sequence ID" value="KAG0729141.1"/>
    <property type="molecule type" value="Genomic_DNA"/>
</dbReference>